<reference evidence="1" key="1">
    <citation type="submission" date="2018-02" db="EMBL/GenBank/DDBJ databases">
        <title>Rhizophora mucronata_Transcriptome.</title>
        <authorList>
            <person name="Meera S.P."/>
            <person name="Sreeshan A."/>
            <person name="Augustine A."/>
        </authorList>
    </citation>
    <scope>NUCLEOTIDE SEQUENCE</scope>
    <source>
        <tissue evidence="1">Leaf</tissue>
    </source>
</reference>
<accession>A0A2P2MFJ3</accession>
<dbReference type="EMBL" id="GGEC01048517">
    <property type="protein sequence ID" value="MBX29001.1"/>
    <property type="molecule type" value="Transcribed_RNA"/>
</dbReference>
<name>A0A2P2MFJ3_RHIMU</name>
<dbReference type="AlphaFoldDB" id="A0A2P2MFJ3"/>
<protein>
    <submittedName>
        <fullName evidence="1">Uncharacterized protein</fullName>
    </submittedName>
</protein>
<sequence length="17" mass="2165">MAVFLHFYLFRSLFYPL</sequence>
<organism evidence="1">
    <name type="scientific">Rhizophora mucronata</name>
    <name type="common">Asiatic mangrove</name>
    <dbReference type="NCBI Taxonomy" id="61149"/>
    <lineage>
        <taxon>Eukaryota</taxon>
        <taxon>Viridiplantae</taxon>
        <taxon>Streptophyta</taxon>
        <taxon>Embryophyta</taxon>
        <taxon>Tracheophyta</taxon>
        <taxon>Spermatophyta</taxon>
        <taxon>Magnoliopsida</taxon>
        <taxon>eudicotyledons</taxon>
        <taxon>Gunneridae</taxon>
        <taxon>Pentapetalae</taxon>
        <taxon>rosids</taxon>
        <taxon>fabids</taxon>
        <taxon>Malpighiales</taxon>
        <taxon>Rhizophoraceae</taxon>
        <taxon>Rhizophora</taxon>
    </lineage>
</organism>
<proteinExistence type="predicted"/>
<evidence type="ECO:0000313" key="1">
    <source>
        <dbReference type="EMBL" id="MBX29001.1"/>
    </source>
</evidence>